<dbReference type="AlphaFoldDB" id="A0A4U3MAZ0"/>
<dbReference type="Proteomes" id="UP000308705">
    <property type="component" value="Unassembled WGS sequence"/>
</dbReference>
<dbReference type="EMBL" id="SZQA01000029">
    <property type="protein sequence ID" value="TKK85274.1"/>
    <property type="molecule type" value="Genomic_DNA"/>
</dbReference>
<reference evidence="2 3" key="1">
    <citation type="submission" date="2019-04" db="EMBL/GenBank/DDBJ databases">
        <title>Herbidospora sp. NEAU-GS14.nov., a novel actinomycete isolated from soil.</title>
        <authorList>
            <person name="Han L."/>
        </authorList>
    </citation>
    <scope>NUCLEOTIDE SEQUENCE [LARGE SCALE GENOMIC DNA]</scope>
    <source>
        <strain evidence="2 3">NEAU-GS14</strain>
    </source>
</reference>
<organism evidence="2 3">
    <name type="scientific">Herbidospora galbida</name>
    <dbReference type="NCBI Taxonomy" id="2575442"/>
    <lineage>
        <taxon>Bacteria</taxon>
        <taxon>Bacillati</taxon>
        <taxon>Actinomycetota</taxon>
        <taxon>Actinomycetes</taxon>
        <taxon>Streptosporangiales</taxon>
        <taxon>Streptosporangiaceae</taxon>
        <taxon>Herbidospora</taxon>
    </lineage>
</organism>
<protein>
    <recommendedName>
        <fullName evidence="4">Tetratricopeptide repeat protein</fullName>
    </recommendedName>
</protein>
<accession>A0A4U3MAZ0</accession>
<keyword evidence="3" id="KW-1185">Reference proteome</keyword>
<evidence type="ECO:0000256" key="1">
    <source>
        <dbReference type="SAM" id="MobiDB-lite"/>
    </source>
</evidence>
<name>A0A4U3MAZ0_9ACTN</name>
<proteinExistence type="predicted"/>
<evidence type="ECO:0000313" key="2">
    <source>
        <dbReference type="EMBL" id="TKK85274.1"/>
    </source>
</evidence>
<feature type="region of interest" description="Disordered" evidence="1">
    <location>
        <begin position="451"/>
        <end position="471"/>
    </location>
</feature>
<dbReference type="OrthoDB" id="3502641at2"/>
<dbReference type="RefSeq" id="WP_137249837.1">
    <property type="nucleotide sequence ID" value="NZ_SZQA01000029.1"/>
</dbReference>
<sequence length="628" mass="67199">MAQEGDRQARGTALAAGEHALHAEGDLRAARRWFELAWRRAEGDGDHEGMARSALGLGGVWVHEHRTAEAESTVRTRQGQALAAADPGSDLARRLRIRLAGEEDYRHGTHDAIMRELAEARTADEPVALVEALSLAHHCLLGPDHGQTRLALAKELIGHAGRTGRRGDTVMGVMWRTVDLFLSGDPHAERGLRELEALLDRSPHLAAGFIASAIRVMLAIRQGRFAHAENLATASAERGTAAGDRDAAGWYGGQLGTIRWFQGRIAELTDLMHDQADSPVLSAVDNSYFAGLAIAAATAGEDRLAAGMLARIRGRDLAALPRSSSWLYTMYGVAETAHLLGDETVSAEVYDLLRAHEGTPVIASLGVTCLGSAHHPLGVASLTVGRLDRAIGHFQCAVRDNLALGHWPAAVLSRWRLGHALALRHGPDDDAALRELELATKEAAELGMELPPPVARRSPGPSPASARRHGRHWRLDLGGRSITVEHSVGMGHLAVLIANPGREVSAADLAGVPDQPPDQPVLDATARRAYETRLARLQEAIEEREALTDTAGATALRAEHAWLAGELAAATGLGGRSRAFTGDGERARVAVGKAIRRALARIEELDETVAAELRATVRTGARCSYQPR</sequence>
<comment type="caution">
    <text evidence="2">The sequence shown here is derived from an EMBL/GenBank/DDBJ whole genome shotgun (WGS) entry which is preliminary data.</text>
</comment>
<gene>
    <name evidence="2" type="ORF">FDA94_26790</name>
</gene>
<evidence type="ECO:0008006" key="4">
    <source>
        <dbReference type="Google" id="ProtNLM"/>
    </source>
</evidence>
<evidence type="ECO:0000313" key="3">
    <source>
        <dbReference type="Proteomes" id="UP000308705"/>
    </source>
</evidence>